<dbReference type="GO" id="GO:0030600">
    <property type="term" value="F:feruloyl esterase activity"/>
    <property type="evidence" value="ECO:0007669"/>
    <property type="project" value="InterPro"/>
</dbReference>
<dbReference type="GO" id="GO:0045493">
    <property type="term" value="P:xylan catabolic process"/>
    <property type="evidence" value="ECO:0007669"/>
    <property type="project" value="UniProtKB-KW"/>
</dbReference>
<dbReference type="InterPro" id="IPR029058">
    <property type="entry name" value="AB_hydrolase_fold"/>
</dbReference>
<evidence type="ECO:0000256" key="5">
    <source>
        <dbReference type="ARBA" id="ARBA00022801"/>
    </source>
</evidence>
<evidence type="ECO:0000313" key="10">
    <source>
        <dbReference type="Proteomes" id="UP000290218"/>
    </source>
</evidence>
<feature type="signal peptide" evidence="8">
    <location>
        <begin position="1"/>
        <end position="19"/>
    </location>
</feature>
<dbReference type="EMBL" id="SDHX01000001">
    <property type="protein sequence ID" value="RXK56280.1"/>
    <property type="molecule type" value="Genomic_DNA"/>
</dbReference>
<dbReference type="OrthoDB" id="9764953at2"/>
<dbReference type="RefSeq" id="WP_129047646.1">
    <property type="nucleotide sequence ID" value="NZ_SDHX01000001.1"/>
</dbReference>
<reference evidence="9 10" key="1">
    <citation type="submission" date="2019-01" db="EMBL/GenBank/DDBJ databases">
        <title>Lacunisphaera sp. strain TWA-58.</title>
        <authorList>
            <person name="Chen W.-M."/>
        </authorList>
    </citation>
    <scope>NUCLEOTIDE SEQUENCE [LARGE SCALE GENOMIC DNA]</scope>
    <source>
        <strain evidence="9 10">TWA-58</strain>
    </source>
</reference>
<keyword evidence="5" id="KW-0378">Hydrolase</keyword>
<comment type="caution">
    <text evidence="9">The sequence shown here is derived from an EMBL/GenBank/DDBJ whole genome shotgun (WGS) entry which is preliminary data.</text>
</comment>
<keyword evidence="10" id="KW-1185">Reference proteome</keyword>
<keyword evidence="2" id="KW-0964">Secreted</keyword>
<dbReference type="InterPro" id="IPR043595">
    <property type="entry name" value="FaeB/C/D"/>
</dbReference>
<organism evidence="9 10">
    <name type="scientific">Oleiharenicola lentus</name>
    <dbReference type="NCBI Taxonomy" id="2508720"/>
    <lineage>
        <taxon>Bacteria</taxon>
        <taxon>Pseudomonadati</taxon>
        <taxon>Verrucomicrobiota</taxon>
        <taxon>Opitutia</taxon>
        <taxon>Opitutales</taxon>
        <taxon>Opitutaceae</taxon>
        <taxon>Oleiharenicola</taxon>
    </lineage>
</organism>
<accession>A0A4Q1CBD6</accession>
<keyword evidence="7" id="KW-0624">Polysaccharide degradation</keyword>
<keyword evidence="4 8" id="KW-0732">Signal</keyword>
<keyword evidence="3" id="KW-0858">Xylan degradation</keyword>
<evidence type="ECO:0000256" key="1">
    <source>
        <dbReference type="ARBA" id="ARBA00004613"/>
    </source>
</evidence>
<dbReference type="PANTHER" id="PTHR38050">
    <property type="match status" value="1"/>
</dbReference>
<gene>
    <name evidence="9" type="ORF">ESB00_10515</name>
</gene>
<evidence type="ECO:0000256" key="7">
    <source>
        <dbReference type="ARBA" id="ARBA00023326"/>
    </source>
</evidence>
<evidence type="ECO:0000256" key="8">
    <source>
        <dbReference type="SAM" id="SignalP"/>
    </source>
</evidence>
<keyword evidence="6" id="KW-0119">Carbohydrate metabolism</keyword>
<evidence type="ECO:0000256" key="6">
    <source>
        <dbReference type="ARBA" id="ARBA00023277"/>
    </source>
</evidence>
<proteinExistence type="predicted"/>
<dbReference type="Proteomes" id="UP000290218">
    <property type="component" value="Unassembled WGS sequence"/>
</dbReference>
<dbReference type="Gene3D" id="3.40.50.1820">
    <property type="entry name" value="alpha/beta hydrolase"/>
    <property type="match status" value="1"/>
</dbReference>
<evidence type="ECO:0000256" key="4">
    <source>
        <dbReference type="ARBA" id="ARBA00022729"/>
    </source>
</evidence>
<evidence type="ECO:0000256" key="2">
    <source>
        <dbReference type="ARBA" id="ARBA00022525"/>
    </source>
</evidence>
<evidence type="ECO:0000313" key="9">
    <source>
        <dbReference type="EMBL" id="RXK56280.1"/>
    </source>
</evidence>
<dbReference type="GO" id="GO:0005576">
    <property type="term" value="C:extracellular region"/>
    <property type="evidence" value="ECO:0007669"/>
    <property type="project" value="UniProtKB-SubCell"/>
</dbReference>
<feature type="chain" id="PRO_5020263202" evidence="8">
    <location>
        <begin position="20"/>
        <end position="260"/>
    </location>
</feature>
<sequence length="260" mass="28473">MRFVQLVLVALLAVVPAAAESLPRMTWTVAGTAREALVHLPTAMPPEGAPLVFVFHGHGGSMRQAARSMPLHEKWPEAVVVYPQGLPTPGQLTDKAGRRAGWQAHAGDQADRDLAFFDAMFAELATQHRIDRRRVYATGHSNGGGFTYLLWAERGERLAALAPSAALLSRGFQKFNPKPLLHLASREDKLVKFAWQERMLRFVLRLNGCGTLRPDTLGYTSYPSSTGHEVAVYLHSGGHAYPSDVAPGLIVKFFQSQALP</sequence>
<dbReference type="PANTHER" id="PTHR38050:SF2">
    <property type="entry name" value="FERULOYL ESTERASE C-RELATED"/>
    <property type="match status" value="1"/>
</dbReference>
<dbReference type="AlphaFoldDB" id="A0A4Q1CBD6"/>
<evidence type="ECO:0000256" key="3">
    <source>
        <dbReference type="ARBA" id="ARBA00022651"/>
    </source>
</evidence>
<name>A0A4Q1CBD6_9BACT</name>
<dbReference type="SUPFAM" id="SSF53474">
    <property type="entry name" value="alpha/beta-Hydrolases"/>
    <property type="match status" value="1"/>
</dbReference>
<comment type="subcellular location">
    <subcellularLocation>
        <location evidence="1">Secreted</location>
    </subcellularLocation>
</comment>
<protein>
    <submittedName>
        <fullName evidence="9">Esterase</fullName>
    </submittedName>
</protein>